<protein>
    <recommendedName>
        <fullName evidence="2 3">Single-stranded DNA-binding protein</fullName>
        <shortName evidence="2">SSB</shortName>
    </recommendedName>
</protein>
<dbReference type="Pfam" id="PF00436">
    <property type="entry name" value="SSB"/>
    <property type="match status" value="1"/>
</dbReference>
<feature type="region of interest" description="Disordered" evidence="4">
    <location>
        <begin position="106"/>
        <end position="196"/>
    </location>
</feature>
<dbReference type="EMBL" id="MGKD01000008">
    <property type="protein sequence ID" value="OGN20147.1"/>
    <property type="molecule type" value="Genomic_DNA"/>
</dbReference>
<proteinExistence type="inferred from homology"/>
<gene>
    <name evidence="5" type="ORF">A3F25_01340</name>
</gene>
<dbReference type="GO" id="GO:0009295">
    <property type="term" value="C:nucleoid"/>
    <property type="evidence" value="ECO:0007669"/>
    <property type="project" value="TreeGrafter"/>
</dbReference>
<dbReference type="Gene3D" id="2.40.50.140">
    <property type="entry name" value="Nucleic acid-binding proteins"/>
    <property type="match status" value="1"/>
</dbReference>
<dbReference type="AlphaFoldDB" id="A0A1F8G470"/>
<dbReference type="GO" id="GO:0003697">
    <property type="term" value="F:single-stranded DNA binding"/>
    <property type="evidence" value="ECO:0007669"/>
    <property type="project" value="UniProtKB-UniRule"/>
</dbReference>
<dbReference type="PANTHER" id="PTHR10302:SF27">
    <property type="entry name" value="SINGLE-STRANDED DNA-BINDING PROTEIN"/>
    <property type="match status" value="1"/>
</dbReference>
<dbReference type="Proteomes" id="UP000177478">
    <property type="component" value="Unassembled WGS sequence"/>
</dbReference>
<evidence type="ECO:0000256" key="1">
    <source>
        <dbReference type="ARBA" id="ARBA00023125"/>
    </source>
</evidence>
<evidence type="ECO:0000313" key="5">
    <source>
        <dbReference type="EMBL" id="OGN20147.1"/>
    </source>
</evidence>
<dbReference type="NCBIfam" id="TIGR00621">
    <property type="entry name" value="ssb"/>
    <property type="match status" value="1"/>
</dbReference>
<accession>A0A1F8G470</accession>
<organism evidence="5 6">
    <name type="scientific">Candidatus Yanofskybacteria bacterium RIFCSPHIGHO2_12_FULL_45_19b</name>
    <dbReference type="NCBI Taxonomy" id="1802689"/>
    <lineage>
        <taxon>Bacteria</taxon>
        <taxon>Candidatus Yanofskyibacteriota</taxon>
    </lineage>
</organism>
<comment type="subunit">
    <text evidence="2">Homotetramer.</text>
</comment>
<evidence type="ECO:0000256" key="2">
    <source>
        <dbReference type="HAMAP-Rule" id="MF_00984"/>
    </source>
</evidence>
<feature type="compositionally biased region" description="Acidic residues" evidence="4">
    <location>
        <begin position="179"/>
        <end position="188"/>
    </location>
</feature>
<dbReference type="STRING" id="1802689.A3F25_01340"/>
<keyword evidence="1 2" id="KW-0238">DNA-binding</keyword>
<evidence type="ECO:0000313" key="6">
    <source>
        <dbReference type="Proteomes" id="UP000177478"/>
    </source>
</evidence>
<dbReference type="InterPro" id="IPR012340">
    <property type="entry name" value="NA-bd_OB-fold"/>
</dbReference>
<dbReference type="SUPFAM" id="SSF50249">
    <property type="entry name" value="Nucleic acid-binding proteins"/>
    <property type="match status" value="1"/>
</dbReference>
<sequence>MNLNRVILIGRLAADPESRNTTTGQQVVSLRIVTNRTWTDANRQKQESAEFHSVTLWGRLAEIASQYLRKGGLVMIEGRLQTRSWAGQDGQKRYRTEIVAENLQMGPRTEGGSYGGQGGSYNRPAPMSRPAIAPAHSLPARLETSQPEPVSASQDGPMLDAEDDIPVINQDEPVSDPIIESDELEEKEVDLKDIPF</sequence>
<dbReference type="HAMAP" id="MF_00984">
    <property type="entry name" value="SSB"/>
    <property type="match status" value="1"/>
</dbReference>
<dbReference type="CDD" id="cd04496">
    <property type="entry name" value="SSB_OBF"/>
    <property type="match status" value="1"/>
</dbReference>
<reference evidence="5 6" key="1">
    <citation type="journal article" date="2016" name="Nat. Commun.">
        <title>Thousands of microbial genomes shed light on interconnected biogeochemical processes in an aquifer system.</title>
        <authorList>
            <person name="Anantharaman K."/>
            <person name="Brown C.T."/>
            <person name="Hug L.A."/>
            <person name="Sharon I."/>
            <person name="Castelle C.J."/>
            <person name="Probst A.J."/>
            <person name="Thomas B.C."/>
            <person name="Singh A."/>
            <person name="Wilkins M.J."/>
            <person name="Karaoz U."/>
            <person name="Brodie E.L."/>
            <person name="Williams K.H."/>
            <person name="Hubbard S.S."/>
            <person name="Banfield J.F."/>
        </authorList>
    </citation>
    <scope>NUCLEOTIDE SEQUENCE [LARGE SCALE GENOMIC DNA]</scope>
</reference>
<comment type="caution">
    <text evidence="5">The sequence shown here is derived from an EMBL/GenBank/DDBJ whole genome shotgun (WGS) entry which is preliminary data.</text>
</comment>
<feature type="compositionally biased region" description="Polar residues" evidence="4">
    <location>
        <begin position="143"/>
        <end position="154"/>
    </location>
</feature>
<dbReference type="InterPro" id="IPR000424">
    <property type="entry name" value="Primosome_PriB/ssb"/>
</dbReference>
<name>A0A1F8G470_9BACT</name>
<evidence type="ECO:0000256" key="3">
    <source>
        <dbReference type="RuleBase" id="RU000524"/>
    </source>
</evidence>
<dbReference type="InterPro" id="IPR011344">
    <property type="entry name" value="ssDNA-bd"/>
</dbReference>
<dbReference type="PROSITE" id="PS50935">
    <property type="entry name" value="SSB"/>
    <property type="match status" value="1"/>
</dbReference>
<evidence type="ECO:0000256" key="4">
    <source>
        <dbReference type="SAM" id="MobiDB-lite"/>
    </source>
</evidence>
<dbReference type="PANTHER" id="PTHR10302">
    <property type="entry name" value="SINGLE-STRANDED DNA-BINDING PROTEIN"/>
    <property type="match status" value="1"/>
</dbReference>
<comment type="caution">
    <text evidence="2">Lacks conserved residue(s) required for the propagation of feature annotation.</text>
</comment>
<dbReference type="GO" id="GO:0006260">
    <property type="term" value="P:DNA replication"/>
    <property type="evidence" value="ECO:0007669"/>
    <property type="project" value="InterPro"/>
</dbReference>